<dbReference type="AlphaFoldDB" id="A0A2G3AAR7"/>
<evidence type="ECO:0000256" key="6">
    <source>
        <dbReference type="ARBA" id="ARBA00048679"/>
    </source>
</evidence>
<sequence>MEGLFSFQFLAYTVLFFILFHLPPLSPLENTWFSSCSKSFNCGKKITGITYPFWGNDRPKECGYPGFELQCDDQENTLIQISDIDYLVLGINLDAEIITVTSKDLGGDEICQFNTTIDNSNIFEYAWSLVNFTFSYPCPPWTGGGGDIPPPAGPFNCPIHGMSLRNGFAIGGNKEGGGRCHASVVVPCRKEFPSGGTVGDLKKLLEQGFDVKWKVDSRHCRECEKLGGHCGYDVDAKEFRCLCPDDQSSSSSSSSNNTCTSGAPAGAGSPGTGITPPGSSNPNEFYQPCGKKYTCGNITGLSYPFLSVNDPPFCGYPGFEFKCNQDSTTTMVINNINYRILNVHPTTQTMRVVREDMMESPCPVDLVNTTLDYSLFDFAAGYTNLTFLYNCPVSYIEIMDVTACRNSKYHNVFVLPGAVGPGKCTASVTVPVLQTSAVTVGSLNSSGLGQLLQEGFDIRWKLDGKACSECTQKKGRCGYDEFSKKTTCFCPGPPLESSACSAAAFGYPPPFSISVPSPSPDAERLFWRCGEPFRCGDIYINYPFWGGSKPEYCGHPSFEIKCESNIPKIDIESTTYKVIAINTTTRIATLARDDLLSDLCLDRPEDASLDLNTFSYVSSDLNITLYYGCTFVANQQMPSDPRVFPCGGGTFGLYTLIGVPFGLPGVRCQNQIIYKVNQTSAGALASGTNSVEVLKTAIAGGFSVNWTARIDSGCRQCDTSGGRCGSNPDSAVFACYCADDFQHLPNSLSTI</sequence>
<comment type="caution">
    <text evidence="11">The sequence shown here is derived from an EMBL/GenBank/DDBJ whole genome shotgun (WGS) entry which is preliminary data.</text>
</comment>
<evidence type="ECO:0000256" key="4">
    <source>
        <dbReference type="ARBA" id="ARBA00023180"/>
    </source>
</evidence>
<dbReference type="GO" id="GO:0004674">
    <property type="term" value="F:protein serine/threonine kinase activity"/>
    <property type="evidence" value="ECO:0007669"/>
    <property type="project" value="UniProtKB-EC"/>
</dbReference>
<evidence type="ECO:0000313" key="12">
    <source>
        <dbReference type="Proteomes" id="UP000222542"/>
    </source>
</evidence>
<dbReference type="EMBL" id="AYRZ02000002">
    <property type="protein sequence ID" value="PHT91349.1"/>
    <property type="molecule type" value="Genomic_DNA"/>
</dbReference>
<dbReference type="InterPro" id="IPR025287">
    <property type="entry name" value="WAK_GUB"/>
</dbReference>
<evidence type="ECO:0000259" key="9">
    <source>
        <dbReference type="Pfam" id="PF13947"/>
    </source>
</evidence>
<dbReference type="PANTHER" id="PTHR33138:SF87">
    <property type="entry name" value="WALL-ASSOCIATED RECEPTOR KINASE, GALACTURONAN-BINDING DOMAIN-CONTAINING PROTEIN"/>
    <property type="match status" value="1"/>
</dbReference>
<dbReference type="EC" id="2.7.11.1" evidence="2"/>
<keyword evidence="12" id="KW-1185">Reference proteome</keyword>
<feature type="domain" description="Wall-associated receptor kinase galacturonan-binding" evidence="9">
    <location>
        <begin position="529"/>
        <end position="591"/>
    </location>
</feature>
<evidence type="ECO:0000256" key="3">
    <source>
        <dbReference type="ARBA" id="ARBA00022729"/>
    </source>
</evidence>
<dbReference type="GO" id="GO:0016020">
    <property type="term" value="C:membrane"/>
    <property type="evidence" value="ECO:0007669"/>
    <property type="project" value="UniProtKB-SubCell"/>
</dbReference>
<feature type="domain" description="Wall-associated receptor kinase C-terminal" evidence="10">
    <location>
        <begin position="667"/>
        <end position="739"/>
    </location>
</feature>
<dbReference type="InterPro" id="IPR032872">
    <property type="entry name" value="WAK_assoc_C"/>
</dbReference>
<dbReference type="GO" id="GO:0030247">
    <property type="term" value="F:polysaccharide binding"/>
    <property type="evidence" value="ECO:0007669"/>
    <property type="project" value="InterPro"/>
</dbReference>
<evidence type="ECO:0000256" key="2">
    <source>
        <dbReference type="ARBA" id="ARBA00012513"/>
    </source>
</evidence>
<evidence type="ECO:0000256" key="8">
    <source>
        <dbReference type="SAM" id="SignalP"/>
    </source>
</evidence>
<dbReference type="Pfam" id="PF14380">
    <property type="entry name" value="WAK_assoc"/>
    <property type="match status" value="3"/>
</dbReference>
<evidence type="ECO:0000256" key="7">
    <source>
        <dbReference type="SAM" id="MobiDB-lite"/>
    </source>
</evidence>
<organism evidence="11 12">
    <name type="scientific">Capsicum annuum</name>
    <name type="common">Capsicum pepper</name>
    <dbReference type="NCBI Taxonomy" id="4072"/>
    <lineage>
        <taxon>Eukaryota</taxon>
        <taxon>Viridiplantae</taxon>
        <taxon>Streptophyta</taxon>
        <taxon>Embryophyta</taxon>
        <taxon>Tracheophyta</taxon>
        <taxon>Spermatophyta</taxon>
        <taxon>Magnoliopsida</taxon>
        <taxon>eudicotyledons</taxon>
        <taxon>Gunneridae</taxon>
        <taxon>Pentapetalae</taxon>
        <taxon>asterids</taxon>
        <taxon>lamiids</taxon>
        <taxon>Solanales</taxon>
        <taxon>Solanaceae</taxon>
        <taxon>Solanoideae</taxon>
        <taxon>Capsiceae</taxon>
        <taxon>Capsicum</taxon>
    </lineage>
</organism>
<gene>
    <name evidence="11" type="ORF">T459_06462</name>
</gene>
<protein>
    <recommendedName>
        <fullName evidence="2">non-specific serine/threonine protein kinase</fullName>
        <ecNumber evidence="2">2.7.11.1</ecNumber>
    </recommendedName>
</protein>
<dbReference type="Pfam" id="PF13947">
    <property type="entry name" value="GUB_WAK_bind"/>
    <property type="match status" value="3"/>
</dbReference>
<evidence type="ECO:0000256" key="1">
    <source>
        <dbReference type="ARBA" id="ARBA00004167"/>
    </source>
</evidence>
<dbReference type="OMA" id="RLPTSCM"/>
<dbReference type="Gramene" id="PHT91349">
    <property type="protein sequence ID" value="PHT91349"/>
    <property type="gene ID" value="T459_06462"/>
</dbReference>
<feature type="domain" description="Wall-associated receptor kinase galacturonan-binding" evidence="9">
    <location>
        <begin position="36"/>
        <end position="101"/>
    </location>
</feature>
<dbReference type="Proteomes" id="UP000222542">
    <property type="component" value="Unassembled WGS sequence"/>
</dbReference>
<keyword evidence="3 8" id="KW-0732">Signal</keyword>
<keyword evidence="4" id="KW-0325">Glycoprotein</keyword>
<feature type="domain" description="Wall-associated receptor kinase galacturonan-binding" evidence="9">
    <location>
        <begin position="289"/>
        <end position="354"/>
    </location>
</feature>
<comment type="subcellular location">
    <subcellularLocation>
        <location evidence="1">Membrane</location>
        <topology evidence="1">Single-pass membrane protein</topology>
    </subcellularLocation>
</comment>
<feature type="domain" description="Wall-associated receptor kinase C-terminal" evidence="10">
    <location>
        <begin position="176"/>
        <end position="245"/>
    </location>
</feature>
<reference evidence="11 12" key="1">
    <citation type="journal article" date="2014" name="Nat. Genet.">
        <title>Genome sequence of the hot pepper provides insights into the evolution of pungency in Capsicum species.</title>
        <authorList>
            <person name="Kim S."/>
            <person name="Park M."/>
            <person name="Yeom S.I."/>
            <person name="Kim Y.M."/>
            <person name="Lee J.M."/>
            <person name="Lee H.A."/>
            <person name="Seo E."/>
            <person name="Choi J."/>
            <person name="Cheong K."/>
            <person name="Kim K.T."/>
            <person name="Jung K."/>
            <person name="Lee G.W."/>
            <person name="Oh S.K."/>
            <person name="Bae C."/>
            <person name="Kim S.B."/>
            <person name="Lee H.Y."/>
            <person name="Kim S.Y."/>
            <person name="Kim M.S."/>
            <person name="Kang B.C."/>
            <person name="Jo Y.D."/>
            <person name="Yang H.B."/>
            <person name="Jeong H.J."/>
            <person name="Kang W.H."/>
            <person name="Kwon J.K."/>
            <person name="Shin C."/>
            <person name="Lim J.Y."/>
            <person name="Park J.H."/>
            <person name="Huh J.H."/>
            <person name="Kim J.S."/>
            <person name="Kim B.D."/>
            <person name="Cohen O."/>
            <person name="Paran I."/>
            <person name="Suh M.C."/>
            <person name="Lee S.B."/>
            <person name="Kim Y.K."/>
            <person name="Shin Y."/>
            <person name="Noh S.J."/>
            <person name="Park J."/>
            <person name="Seo Y.S."/>
            <person name="Kwon S.Y."/>
            <person name="Kim H.A."/>
            <person name="Park J.M."/>
            <person name="Kim H.J."/>
            <person name="Choi S.B."/>
            <person name="Bosland P.W."/>
            <person name="Reeves G."/>
            <person name="Jo S.H."/>
            <person name="Lee B.W."/>
            <person name="Cho H.T."/>
            <person name="Choi H.S."/>
            <person name="Lee M.S."/>
            <person name="Yu Y."/>
            <person name="Do Choi Y."/>
            <person name="Park B.S."/>
            <person name="van Deynze A."/>
            <person name="Ashrafi H."/>
            <person name="Hill T."/>
            <person name="Kim W.T."/>
            <person name="Pai H.S."/>
            <person name="Ahn H.K."/>
            <person name="Yeam I."/>
            <person name="Giovannoni J.J."/>
            <person name="Rose J.K."/>
            <person name="Sorensen I."/>
            <person name="Lee S.J."/>
            <person name="Kim R.W."/>
            <person name="Choi I.Y."/>
            <person name="Choi B.S."/>
            <person name="Lim J.S."/>
            <person name="Lee Y.H."/>
            <person name="Choi D."/>
        </authorList>
    </citation>
    <scope>NUCLEOTIDE SEQUENCE [LARGE SCALE GENOMIC DNA]</scope>
    <source>
        <strain evidence="12">cv. CM334</strain>
    </source>
</reference>
<evidence type="ECO:0000313" key="11">
    <source>
        <dbReference type="EMBL" id="PHT91349.1"/>
    </source>
</evidence>
<comment type="catalytic activity">
    <reaction evidence="6">
        <text>L-seryl-[protein] + ATP = O-phospho-L-seryl-[protein] + ADP + H(+)</text>
        <dbReference type="Rhea" id="RHEA:17989"/>
        <dbReference type="Rhea" id="RHEA-COMP:9863"/>
        <dbReference type="Rhea" id="RHEA-COMP:11604"/>
        <dbReference type="ChEBI" id="CHEBI:15378"/>
        <dbReference type="ChEBI" id="CHEBI:29999"/>
        <dbReference type="ChEBI" id="CHEBI:30616"/>
        <dbReference type="ChEBI" id="CHEBI:83421"/>
        <dbReference type="ChEBI" id="CHEBI:456216"/>
        <dbReference type="EC" id="2.7.11.1"/>
    </reaction>
</comment>
<proteinExistence type="predicted"/>
<evidence type="ECO:0000256" key="5">
    <source>
        <dbReference type="ARBA" id="ARBA00047899"/>
    </source>
</evidence>
<feature type="domain" description="Wall-associated receptor kinase C-terminal" evidence="10">
    <location>
        <begin position="422"/>
        <end position="491"/>
    </location>
</feature>
<feature type="region of interest" description="Disordered" evidence="7">
    <location>
        <begin position="247"/>
        <end position="281"/>
    </location>
</feature>
<feature type="compositionally biased region" description="Low complexity" evidence="7">
    <location>
        <begin position="248"/>
        <end position="280"/>
    </location>
</feature>
<name>A0A2G3AAR7_CAPAN</name>
<evidence type="ECO:0000259" key="10">
    <source>
        <dbReference type="Pfam" id="PF14380"/>
    </source>
</evidence>
<dbReference type="PANTHER" id="PTHR33138">
    <property type="entry name" value="OS01G0690200 PROTEIN"/>
    <property type="match status" value="1"/>
</dbReference>
<accession>A0A2G3AAR7</accession>
<reference evidence="11 12" key="2">
    <citation type="journal article" date="2017" name="Genome Biol.">
        <title>New reference genome sequences of hot pepper reveal the massive evolution of plant disease-resistance genes by retroduplication.</title>
        <authorList>
            <person name="Kim S."/>
            <person name="Park J."/>
            <person name="Yeom S.I."/>
            <person name="Kim Y.M."/>
            <person name="Seo E."/>
            <person name="Kim K.T."/>
            <person name="Kim M.S."/>
            <person name="Lee J.M."/>
            <person name="Cheong K."/>
            <person name="Shin H.S."/>
            <person name="Kim S.B."/>
            <person name="Han K."/>
            <person name="Lee J."/>
            <person name="Park M."/>
            <person name="Lee H.A."/>
            <person name="Lee H.Y."/>
            <person name="Lee Y."/>
            <person name="Oh S."/>
            <person name="Lee J.H."/>
            <person name="Choi E."/>
            <person name="Choi E."/>
            <person name="Lee S.E."/>
            <person name="Jeon J."/>
            <person name="Kim H."/>
            <person name="Choi G."/>
            <person name="Song H."/>
            <person name="Lee J."/>
            <person name="Lee S.C."/>
            <person name="Kwon J.K."/>
            <person name="Lee H.Y."/>
            <person name="Koo N."/>
            <person name="Hong Y."/>
            <person name="Kim R.W."/>
            <person name="Kang W.H."/>
            <person name="Huh J.H."/>
            <person name="Kang B.C."/>
            <person name="Yang T.J."/>
            <person name="Lee Y.H."/>
            <person name="Bennetzen J.L."/>
            <person name="Choi D."/>
        </authorList>
    </citation>
    <scope>NUCLEOTIDE SEQUENCE [LARGE SCALE GENOMIC DNA]</scope>
    <source>
        <strain evidence="12">cv. CM334</strain>
    </source>
</reference>
<comment type="catalytic activity">
    <reaction evidence="5">
        <text>L-threonyl-[protein] + ATP = O-phospho-L-threonyl-[protein] + ADP + H(+)</text>
        <dbReference type="Rhea" id="RHEA:46608"/>
        <dbReference type="Rhea" id="RHEA-COMP:11060"/>
        <dbReference type="Rhea" id="RHEA-COMP:11605"/>
        <dbReference type="ChEBI" id="CHEBI:15378"/>
        <dbReference type="ChEBI" id="CHEBI:30013"/>
        <dbReference type="ChEBI" id="CHEBI:30616"/>
        <dbReference type="ChEBI" id="CHEBI:61977"/>
        <dbReference type="ChEBI" id="CHEBI:456216"/>
        <dbReference type="EC" id="2.7.11.1"/>
    </reaction>
</comment>
<feature type="chain" id="PRO_5013558801" description="non-specific serine/threonine protein kinase" evidence="8">
    <location>
        <begin position="28"/>
        <end position="751"/>
    </location>
</feature>
<feature type="signal peptide" evidence="8">
    <location>
        <begin position="1"/>
        <end position="27"/>
    </location>
</feature>